<sequence>MTGERKVHTGWKGIVALTCIAAGFAVYPYLLFDPEQSRVAIDDSFRLHYPLLLVHIFASLLALLVGWLQFLPRLRAKRPHVHRMVGRFYLGFVAVGSVTGLVVGMYTESYVRQMAFLTLVALWLFTGWKGYSAARSKQFDAHGVWMTRNYALTLVAASARLVTPICILVYIAGHRNEPFQGVPAILEQVLEVNIWIGLIVNFAITEWILINRRSSDDSRPNCDAHF</sequence>
<feature type="transmembrane region" description="Helical" evidence="1">
    <location>
        <begin position="47"/>
        <end position="68"/>
    </location>
</feature>
<accession>A0ABV5VXK4</accession>
<dbReference type="EMBL" id="JBHMAG010000012">
    <property type="protein sequence ID" value="MFB9753018.1"/>
    <property type="molecule type" value="Genomic_DNA"/>
</dbReference>
<dbReference type="Pfam" id="PF10067">
    <property type="entry name" value="DUF2306"/>
    <property type="match status" value="1"/>
</dbReference>
<feature type="transmembrane region" description="Helical" evidence="1">
    <location>
        <begin position="12"/>
        <end position="32"/>
    </location>
</feature>
<feature type="transmembrane region" description="Helical" evidence="1">
    <location>
        <begin position="192"/>
        <end position="210"/>
    </location>
</feature>
<gene>
    <name evidence="2" type="ORF">ACFFNY_15750</name>
</gene>
<evidence type="ECO:0000313" key="3">
    <source>
        <dbReference type="Proteomes" id="UP001589619"/>
    </source>
</evidence>
<protein>
    <submittedName>
        <fullName evidence="2">DUF2306 domain-containing protein</fullName>
    </submittedName>
</protein>
<evidence type="ECO:0000313" key="2">
    <source>
        <dbReference type="EMBL" id="MFB9753018.1"/>
    </source>
</evidence>
<evidence type="ECO:0000256" key="1">
    <source>
        <dbReference type="SAM" id="Phobius"/>
    </source>
</evidence>
<keyword evidence="1" id="KW-0812">Transmembrane</keyword>
<feature type="transmembrane region" description="Helical" evidence="1">
    <location>
        <begin position="151"/>
        <end position="172"/>
    </location>
</feature>
<keyword evidence="1" id="KW-0472">Membrane</keyword>
<reference evidence="2 3" key="1">
    <citation type="submission" date="2024-09" db="EMBL/GenBank/DDBJ databases">
        <authorList>
            <person name="Sun Q."/>
            <person name="Mori K."/>
        </authorList>
    </citation>
    <scope>NUCLEOTIDE SEQUENCE [LARGE SCALE GENOMIC DNA]</scope>
    <source>
        <strain evidence="2 3">JCM 12520</strain>
    </source>
</reference>
<dbReference type="RefSeq" id="WP_344902602.1">
    <property type="nucleotide sequence ID" value="NZ_BAAAYO010000001.1"/>
</dbReference>
<organism evidence="2 3">
    <name type="scientific">Paenibacillus hodogayensis</name>
    <dbReference type="NCBI Taxonomy" id="279208"/>
    <lineage>
        <taxon>Bacteria</taxon>
        <taxon>Bacillati</taxon>
        <taxon>Bacillota</taxon>
        <taxon>Bacilli</taxon>
        <taxon>Bacillales</taxon>
        <taxon>Paenibacillaceae</taxon>
        <taxon>Paenibacillus</taxon>
    </lineage>
</organism>
<keyword evidence="1" id="KW-1133">Transmembrane helix</keyword>
<proteinExistence type="predicted"/>
<keyword evidence="3" id="KW-1185">Reference proteome</keyword>
<feature type="transmembrane region" description="Helical" evidence="1">
    <location>
        <begin position="88"/>
        <end position="107"/>
    </location>
</feature>
<comment type="caution">
    <text evidence="2">The sequence shown here is derived from an EMBL/GenBank/DDBJ whole genome shotgun (WGS) entry which is preliminary data.</text>
</comment>
<dbReference type="Proteomes" id="UP001589619">
    <property type="component" value="Unassembled WGS sequence"/>
</dbReference>
<feature type="transmembrane region" description="Helical" evidence="1">
    <location>
        <begin position="113"/>
        <end position="131"/>
    </location>
</feature>
<dbReference type="InterPro" id="IPR018750">
    <property type="entry name" value="DUF2306_membrane"/>
</dbReference>
<name>A0ABV5VXK4_9BACL</name>